<protein>
    <submittedName>
        <fullName evidence="1">Uncharacterized protein</fullName>
    </submittedName>
</protein>
<comment type="caution">
    <text evidence="1">The sequence shown here is derived from an EMBL/GenBank/DDBJ whole genome shotgun (WGS) entry which is preliminary data.</text>
</comment>
<dbReference type="Proteomes" id="UP001064048">
    <property type="component" value="Chromosome 7"/>
</dbReference>
<keyword evidence="2" id="KW-1185">Reference proteome</keyword>
<sequence>MTRQQLKNSGKLMKKSCMPKNDVTEEQIGQIEQGKFIEERNVMCYIACVYTMTQVMTRAQLKKTLTVMKKQCIPKVGVAEDKVSRIEQGVFPEERNVKNNKLNKEMVSKQIDIMYPQEMKDAVKKSVAKCVDIQDNYTDECERVFYATKCLYEDDPPNFIFP</sequence>
<evidence type="ECO:0000313" key="2">
    <source>
        <dbReference type="Proteomes" id="UP001064048"/>
    </source>
</evidence>
<name>A0ACC0K7G0_CHOFU</name>
<gene>
    <name evidence="1" type="ORF">MSG28_004625</name>
</gene>
<accession>A0ACC0K7G0</accession>
<organism evidence="1 2">
    <name type="scientific">Choristoneura fumiferana</name>
    <name type="common">Spruce budworm moth</name>
    <name type="synonym">Archips fumiferana</name>
    <dbReference type="NCBI Taxonomy" id="7141"/>
    <lineage>
        <taxon>Eukaryota</taxon>
        <taxon>Metazoa</taxon>
        <taxon>Ecdysozoa</taxon>
        <taxon>Arthropoda</taxon>
        <taxon>Hexapoda</taxon>
        <taxon>Insecta</taxon>
        <taxon>Pterygota</taxon>
        <taxon>Neoptera</taxon>
        <taxon>Endopterygota</taxon>
        <taxon>Lepidoptera</taxon>
        <taxon>Glossata</taxon>
        <taxon>Ditrysia</taxon>
        <taxon>Tortricoidea</taxon>
        <taxon>Tortricidae</taxon>
        <taxon>Tortricinae</taxon>
        <taxon>Choristoneura</taxon>
    </lineage>
</organism>
<dbReference type="EMBL" id="CM046107">
    <property type="protein sequence ID" value="KAI8432158.1"/>
    <property type="molecule type" value="Genomic_DNA"/>
</dbReference>
<proteinExistence type="predicted"/>
<evidence type="ECO:0000313" key="1">
    <source>
        <dbReference type="EMBL" id="KAI8432158.1"/>
    </source>
</evidence>
<reference evidence="1 2" key="1">
    <citation type="journal article" date="2022" name="Genome Biol. Evol.">
        <title>The Spruce Budworm Genome: Reconstructing the Evolutionary History of Antifreeze Proteins.</title>
        <authorList>
            <person name="Beliveau C."/>
            <person name="Gagne P."/>
            <person name="Picq S."/>
            <person name="Vernygora O."/>
            <person name="Keeling C.I."/>
            <person name="Pinkney K."/>
            <person name="Doucet D."/>
            <person name="Wen F."/>
            <person name="Johnston J.S."/>
            <person name="Maaroufi H."/>
            <person name="Boyle B."/>
            <person name="Laroche J."/>
            <person name="Dewar K."/>
            <person name="Juretic N."/>
            <person name="Blackburn G."/>
            <person name="Nisole A."/>
            <person name="Brunet B."/>
            <person name="Brandao M."/>
            <person name="Lumley L."/>
            <person name="Duan J."/>
            <person name="Quan G."/>
            <person name="Lucarotti C.J."/>
            <person name="Roe A.D."/>
            <person name="Sperling F.A.H."/>
            <person name="Levesque R.C."/>
            <person name="Cusson M."/>
        </authorList>
    </citation>
    <scope>NUCLEOTIDE SEQUENCE [LARGE SCALE GENOMIC DNA]</scope>
    <source>
        <strain evidence="1">Glfc:IPQL:Cfum</strain>
    </source>
</reference>